<evidence type="ECO:0000256" key="1">
    <source>
        <dbReference type="ARBA" id="ARBA00006484"/>
    </source>
</evidence>
<dbReference type="Gene3D" id="3.40.50.720">
    <property type="entry name" value="NAD(P)-binding Rossmann-like Domain"/>
    <property type="match status" value="1"/>
</dbReference>
<dbReference type="PANTHER" id="PTHR44196:SF4">
    <property type="entry name" value="SHORT CHAIN DEHYDROGENASE"/>
    <property type="match status" value="1"/>
</dbReference>
<dbReference type="PANTHER" id="PTHR44196">
    <property type="entry name" value="DEHYDROGENASE/REDUCTASE SDR FAMILY MEMBER 7B"/>
    <property type="match status" value="1"/>
</dbReference>
<dbReference type="InterPro" id="IPR036291">
    <property type="entry name" value="NAD(P)-bd_dom_sf"/>
</dbReference>
<sequence length="250" mass="26756">MTQTFEKDYLAGRVVLVTGATQGIGRETALAAAAHGATVVLLARSVKGLEKVYDEIVAAGGPEPVAIPLDLLKASDDDFNTMAYQIKHAVGRLDGIVHCAAHFYALSPLVDQRIDEWMNQYRINTVAPFALTRACMPLLTTAADASVVFVGETHGQQPGAFWGAFGASKAGVGYLMQVAASEWDVYPNLRVNLLVPGPVNSPQRTRTHPGEAKSERGNLADLVPHMLYWLGGASRGRSGETTVLDLRTIA</sequence>
<protein>
    <submittedName>
        <fullName evidence="3">SDR family oxidoreductase</fullName>
    </submittedName>
</protein>
<accession>A0ABT5IYV6</accession>
<dbReference type="NCBIfam" id="NF006431">
    <property type="entry name" value="PRK08703.1"/>
    <property type="match status" value="1"/>
</dbReference>
<dbReference type="Pfam" id="PF00106">
    <property type="entry name" value="adh_short"/>
    <property type="match status" value="1"/>
</dbReference>
<dbReference type="EMBL" id="JAQQLF010000012">
    <property type="protein sequence ID" value="MDC7717749.1"/>
    <property type="molecule type" value="Genomic_DNA"/>
</dbReference>
<proteinExistence type="inferred from homology"/>
<dbReference type="SUPFAM" id="SSF51735">
    <property type="entry name" value="NAD(P)-binding Rossmann-fold domains"/>
    <property type="match status" value="1"/>
</dbReference>
<evidence type="ECO:0000313" key="4">
    <source>
        <dbReference type="Proteomes" id="UP001219956"/>
    </source>
</evidence>
<dbReference type="Proteomes" id="UP001219956">
    <property type="component" value="Unassembled WGS sequence"/>
</dbReference>
<evidence type="ECO:0000313" key="3">
    <source>
        <dbReference type="EMBL" id="MDC7717749.1"/>
    </source>
</evidence>
<dbReference type="RefSeq" id="WP_272752054.1">
    <property type="nucleotide sequence ID" value="NZ_JAQQLF010000012.1"/>
</dbReference>
<comment type="caution">
    <text evidence="3">The sequence shown here is derived from an EMBL/GenBank/DDBJ whole genome shotgun (WGS) entry which is preliminary data.</text>
</comment>
<gene>
    <name evidence="3" type="ORF">PQU95_11065</name>
</gene>
<name>A0ABT5IYV6_9NEIS</name>
<reference evidence="3 4" key="1">
    <citation type="submission" date="2023-01" db="EMBL/GenBank/DDBJ databases">
        <title>Novel species of the genus Vogesella isolated from rivers.</title>
        <authorList>
            <person name="Lu H."/>
        </authorList>
    </citation>
    <scope>NUCLEOTIDE SEQUENCE [LARGE SCALE GENOMIC DNA]</scope>
    <source>
        <strain evidence="3 4">DC21W</strain>
    </source>
</reference>
<dbReference type="PRINTS" id="PR00081">
    <property type="entry name" value="GDHRDH"/>
</dbReference>
<organism evidence="3 4">
    <name type="scientific">Vogesella aquatica</name>
    <dbReference type="NCBI Taxonomy" id="2984206"/>
    <lineage>
        <taxon>Bacteria</taxon>
        <taxon>Pseudomonadati</taxon>
        <taxon>Pseudomonadota</taxon>
        <taxon>Betaproteobacteria</taxon>
        <taxon>Neisseriales</taxon>
        <taxon>Chromobacteriaceae</taxon>
        <taxon>Vogesella</taxon>
    </lineage>
</organism>
<keyword evidence="4" id="KW-1185">Reference proteome</keyword>
<evidence type="ECO:0000256" key="2">
    <source>
        <dbReference type="ARBA" id="ARBA00023002"/>
    </source>
</evidence>
<keyword evidence="2" id="KW-0560">Oxidoreductase</keyword>
<dbReference type="InterPro" id="IPR002347">
    <property type="entry name" value="SDR_fam"/>
</dbReference>
<comment type="similarity">
    <text evidence="1">Belongs to the short-chain dehydrogenases/reductases (SDR) family.</text>
</comment>